<dbReference type="AlphaFoldDB" id="A0A7C3LUM0"/>
<dbReference type="EMBL" id="DTMM01000216">
    <property type="protein sequence ID" value="HFT94259.1"/>
    <property type="molecule type" value="Genomic_DNA"/>
</dbReference>
<accession>A0A7C3LUM0</accession>
<evidence type="ECO:0000313" key="2">
    <source>
        <dbReference type="EMBL" id="HFT94259.1"/>
    </source>
</evidence>
<gene>
    <name evidence="2" type="ORF">ENX03_10110</name>
</gene>
<dbReference type="InterPro" id="IPR031849">
    <property type="entry name" value="DUF5069"/>
</dbReference>
<dbReference type="Pfam" id="PF16798">
    <property type="entry name" value="DUF5069"/>
    <property type="match status" value="1"/>
</dbReference>
<sequence length="128" mass="14844">MAHDGPGAEIKTGRPEMGFRPRDGRLRLEGLPWLGRMIDKGRASLEGRLGDYEFPCGMDWEVLRYLKLDPDAFVSLLKICTDDESLVKMLGIRSRPLSERAFWADVFEVRFSRLLDDLEDQEQKREKE</sequence>
<reference evidence="2" key="1">
    <citation type="journal article" date="2020" name="mSystems">
        <title>Genome- and Community-Level Interaction Insights into Carbon Utilization and Element Cycling Functions of Hydrothermarchaeota in Hydrothermal Sediment.</title>
        <authorList>
            <person name="Zhou Z."/>
            <person name="Liu Y."/>
            <person name="Xu W."/>
            <person name="Pan J."/>
            <person name="Luo Z.H."/>
            <person name="Li M."/>
        </authorList>
    </citation>
    <scope>NUCLEOTIDE SEQUENCE [LARGE SCALE GENOMIC DNA]</scope>
    <source>
        <strain evidence="2">SpSt-902</strain>
    </source>
</reference>
<proteinExistence type="predicted"/>
<comment type="caution">
    <text evidence="2">The sequence shown here is derived from an EMBL/GenBank/DDBJ whole genome shotgun (WGS) entry which is preliminary data.</text>
</comment>
<name>A0A7C3LUM0_9BACT</name>
<protein>
    <submittedName>
        <fullName evidence="2">DUF5069 domain-containing protein</fullName>
    </submittedName>
</protein>
<evidence type="ECO:0000259" key="1">
    <source>
        <dbReference type="Pfam" id="PF16798"/>
    </source>
</evidence>
<organism evidence="2">
    <name type="scientific">Leptospirillum ferriphilum</name>
    <dbReference type="NCBI Taxonomy" id="178606"/>
    <lineage>
        <taxon>Bacteria</taxon>
        <taxon>Pseudomonadati</taxon>
        <taxon>Nitrospirota</taxon>
        <taxon>Nitrospiria</taxon>
        <taxon>Nitrospirales</taxon>
        <taxon>Nitrospiraceae</taxon>
        <taxon>Leptospirillum</taxon>
    </lineage>
</organism>
<feature type="domain" description="DUF5069" evidence="1">
    <location>
        <begin position="21"/>
        <end position="98"/>
    </location>
</feature>